<keyword evidence="1" id="KW-0472">Membrane</keyword>
<keyword evidence="3" id="KW-1185">Reference proteome</keyword>
<dbReference type="RefSeq" id="WP_144899268.1">
    <property type="nucleotide sequence ID" value="NZ_VLKN01000004.1"/>
</dbReference>
<accession>A0A562L4S2</accession>
<feature type="transmembrane region" description="Helical" evidence="1">
    <location>
        <begin position="138"/>
        <end position="164"/>
    </location>
</feature>
<proteinExistence type="predicted"/>
<evidence type="ECO:0000256" key="1">
    <source>
        <dbReference type="SAM" id="Phobius"/>
    </source>
</evidence>
<sequence length="168" mass="18329">MNTLPALRSTPVPALAWAILAASIATTLDLAFAIIYWQSLHDVSPLRVMQAIAAYWGWGRNAYSGGVDTAVLGATLFFARMCLLAVLYQIVARRYTVLVERPYLCGALFGLAIYLSTQYLMVPLIASMPPKPAFDRDLVWVSSCITAHMGLIGIPLALFARLAIHADD</sequence>
<feature type="transmembrane region" description="Helical" evidence="1">
    <location>
        <begin position="70"/>
        <end position="91"/>
    </location>
</feature>
<comment type="caution">
    <text evidence="2">The sequence shown here is derived from an EMBL/GenBank/DDBJ whole genome shotgun (WGS) entry which is preliminary data.</text>
</comment>
<gene>
    <name evidence="2" type="ORF">IP90_01759</name>
</gene>
<keyword evidence="1" id="KW-1133">Transmembrane helix</keyword>
<protein>
    <submittedName>
        <fullName evidence="2">Uncharacterized protein</fullName>
    </submittedName>
</protein>
<keyword evidence="1" id="KW-0812">Transmembrane</keyword>
<organism evidence="2 3">
    <name type="scientific">Luteimonas cucumeris</name>
    <dbReference type="NCBI Taxonomy" id="985012"/>
    <lineage>
        <taxon>Bacteria</taxon>
        <taxon>Pseudomonadati</taxon>
        <taxon>Pseudomonadota</taxon>
        <taxon>Gammaproteobacteria</taxon>
        <taxon>Lysobacterales</taxon>
        <taxon>Lysobacteraceae</taxon>
        <taxon>Luteimonas</taxon>
    </lineage>
</organism>
<dbReference type="EMBL" id="VLKN01000004">
    <property type="protein sequence ID" value="TWI02662.1"/>
    <property type="molecule type" value="Genomic_DNA"/>
</dbReference>
<evidence type="ECO:0000313" key="3">
    <source>
        <dbReference type="Proteomes" id="UP000315167"/>
    </source>
</evidence>
<dbReference type="OrthoDB" id="6025097at2"/>
<reference evidence="2 3" key="1">
    <citation type="journal article" date="2015" name="Stand. Genomic Sci.">
        <title>Genomic Encyclopedia of Bacterial and Archaeal Type Strains, Phase III: the genomes of soil and plant-associated and newly described type strains.</title>
        <authorList>
            <person name="Whitman W.B."/>
            <person name="Woyke T."/>
            <person name="Klenk H.P."/>
            <person name="Zhou Y."/>
            <person name="Lilburn T.G."/>
            <person name="Beck B.J."/>
            <person name="De Vos P."/>
            <person name="Vandamme P."/>
            <person name="Eisen J.A."/>
            <person name="Garrity G."/>
            <person name="Hugenholtz P."/>
            <person name="Kyrpides N.C."/>
        </authorList>
    </citation>
    <scope>NUCLEOTIDE SEQUENCE [LARGE SCALE GENOMIC DNA]</scope>
    <source>
        <strain evidence="2 3">CGMCC 1.10821</strain>
    </source>
</reference>
<feature type="transmembrane region" description="Helical" evidence="1">
    <location>
        <begin position="103"/>
        <end position="126"/>
    </location>
</feature>
<dbReference type="AlphaFoldDB" id="A0A562L4S2"/>
<evidence type="ECO:0000313" key="2">
    <source>
        <dbReference type="EMBL" id="TWI02662.1"/>
    </source>
</evidence>
<feature type="transmembrane region" description="Helical" evidence="1">
    <location>
        <begin position="12"/>
        <end position="37"/>
    </location>
</feature>
<dbReference type="Proteomes" id="UP000315167">
    <property type="component" value="Unassembled WGS sequence"/>
</dbReference>
<name>A0A562L4S2_9GAMM</name>